<sequence>METIPTTSRSLDRYYHINGDTFEKQYKEVLSGYREWSELSHAEDWLVFPENIGESICIDETAPSNGELYTIVSNRSSR</sequence>
<feature type="non-terminal residue" evidence="1">
    <location>
        <position position="78"/>
    </location>
</feature>
<evidence type="ECO:0000313" key="1">
    <source>
        <dbReference type="EMBL" id="MBD4337319.1"/>
    </source>
</evidence>
<protein>
    <submittedName>
        <fullName evidence="1">DDE transposase</fullName>
    </submittedName>
</protein>
<evidence type="ECO:0000313" key="2">
    <source>
        <dbReference type="Proteomes" id="UP000653002"/>
    </source>
</evidence>
<comment type="caution">
    <text evidence="1">The sequence shown here is derived from an EMBL/GenBank/DDBJ whole genome shotgun (WGS) entry which is preliminary data.</text>
</comment>
<accession>A0A8I0H7G5</accession>
<organism evidence="1 2">
    <name type="scientific">Xanthomonas citri pv. citri</name>
    <dbReference type="NCBI Taxonomy" id="611301"/>
    <lineage>
        <taxon>Bacteria</taxon>
        <taxon>Pseudomonadati</taxon>
        <taxon>Pseudomonadota</taxon>
        <taxon>Gammaproteobacteria</taxon>
        <taxon>Lysobacterales</taxon>
        <taxon>Lysobacteraceae</taxon>
        <taxon>Xanthomonas</taxon>
    </lineage>
</organism>
<dbReference type="AlphaFoldDB" id="A0A8I0H7G5"/>
<proteinExistence type="predicted"/>
<dbReference type="Proteomes" id="UP000653002">
    <property type="component" value="Unassembled WGS sequence"/>
</dbReference>
<name>A0A8I0H7G5_XANCI</name>
<reference evidence="1" key="1">
    <citation type="submission" date="2020-01" db="EMBL/GenBank/DDBJ databases">
        <authorList>
            <person name="Richard D."/>
        </authorList>
    </citation>
    <scope>NUCLEOTIDE SEQUENCE</scope>
    <source>
        <strain evidence="1">JP541</strain>
    </source>
</reference>
<dbReference type="EMBL" id="JAABFR010001229">
    <property type="protein sequence ID" value="MBD4337319.1"/>
    <property type="molecule type" value="Genomic_DNA"/>
</dbReference>
<gene>
    <name evidence="1" type="ORF">GUH15_14890</name>
</gene>